<dbReference type="AlphaFoldDB" id="Q7S2B0"/>
<comment type="subcellular location">
    <subcellularLocation>
        <location evidence="1">Endomembrane system</location>
        <topology evidence="1">Multi-pass membrane protein</topology>
    </subcellularLocation>
</comment>
<dbReference type="PROSITE" id="PS50850">
    <property type="entry name" value="MFS"/>
    <property type="match status" value="1"/>
</dbReference>
<feature type="transmembrane region" description="Helical" evidence="6">
    <location>
        <begin position="206"/>
        <end position="231"/>
    </location>
</feature>
<evidence type="ECO:0000256" key="4">
    <source>
        <dbReference type="ARBA" id="ARBA00022989"/>
    </source>
</evidence>
<feature type="transmembrane region" description="Helical" evidence="6">
    <location>
        <begin position="299"/>
        <end position="319"/>
    </location>
</feature>
<dbReference type="EMBL" id="CM002240">
    <property type="protein sequence ID" value="EAA29534.2"/>
    <property type="molecule type" value="Genomic_DNA"/>
</dbReference>
<dbReference type="SUPFAM" id="SSF103473">
    <property type="entry name" value="MFS general substrate transporter"/>
    <property type="match status" value="1"/>
</dbReference>
<feature type="transmembrane region" description="Helical" evidence="6">
    <location>
        <begin position="509"/>
        <end position="529"/>
    </location>
</feature>
<dbReference type="GeneID" id="3874917"/>
<dbReference type="InterPro" id="IPR020846">
    <property type="entry name" value="MFS_dom"/>
</dbReference>
<accession>Q7S2B0</accession>
<dbReference type="GO" id="GO:0015802">
    <property type="term" value="P:basic amino acid transport"/>
    <property type="evidence" value="ECO:0000318"/>
    <property type="project" value="GO_Central"/>
</dbReference>
<dbReference type="InterPro" id="IPR011701">
    <property type="entry name" value="MFS"/>
</dbReference>
<protein>
    <submittedName>
        <fullName evidence="8">MFS multidrug transporter</fullName>
    </submittedName>
</protein>
<feature type="transmembrane region" description="Helical" evidence="6">
    <location>
        <begin position="360"/>
        <end position="384"/>
    </location>
</feature>
<feature type="transmembrane region" description="Helical" evidence="6">
    <location>
        <begin position="673"/>
        <end position="692"/>
    </location>
</feature>
<dbReference type="RefSeq" id="XP_958770.2">
    <property type="nucleotide sequence ID" value="XM_953677.2"/>
</dbReference>
<dbReference type="InterPro" id="IPR036259">
    <property type="entry name" value="MFS_trans_sf"/>
</dbReference>
<evidence type="ECO:0000256" key="3">
    <source>
        <dbReference type="ARBA" id="ARBA00022692"/>
    </source>
</evidence>
<dbReference type="KEGG" id="ncr:NCU09551"/>
<evidence type="ECO:0000259" key="7">
    <source>
        <dbReference type="PROSITE" id="PS50850"/>
    </source>
</evidence>
<feature type="transmembrane region" description="Helical" evidence="6">
    <location>
        <begin position="274"/>
        <end position="293"/>
    </location>
</feature>
<keyword evidence="4 6" id="KW-1133">Transmembrane helix</keyword>
<feature type="transmembrane region" description="Helical" evidence="6">
    <location>
        <begin position="470"/>
        <end position="497"/>
    </location>
</feature>
<dbReference type="VEuPathDB" id="FungiDB:NCU09551"/>
<dbReference type="GO" id="GO:0012505">
    <property type="term" value="C:endomembrane system"/>
    <property type="evidence" value="ECO:0007669"/>
    <property type="project" value="UniProtKB-SubCell"/>
</dbReference>
<feature type="transmembrane region" description="Helical" evidence="6">
    <location>
        <begin position="561"/>
        <end position="590"/>
    </location>
</feature>
<feature type="transmembrane region" description="Helical" evidence="6">
    <location>
        <begin position="243"/>
        <end position="262"/>
    </location>
</feature>
<dbReference type="PANTHER" id="PTHR23501">
    <property type="entry name" value="MAJOR FACILITATOR SUPERFAMILY"/>
    <property type="match status" value="1"/>
</dbReference>
<dbReference type="HOGENOM" id="CLU_000960_22_3_1"/>
<evidence type="ECO:0000256" key="6">
    <source>
        <dbReference type="SAM" id="Phobius"/>
    </source>
</evidence>
<evidence type="ECO:0000313" key="9">
    <source>
        <dbReference type="Proteomes" id="UP000001805"/>
    </source>
</evidence>
<evidence type="ECO:0000313" key="8">
    <source>
        <dbReference type="EMBL" id="EAA29534.2"/>
    </source>
</evidence>
<feature type="transmembrane region" description="Helical" evidence="6">
    <location>
        <begin position="536"/>
        <end position="555"/>
    </location>
</feature>
<dbReference type="FunFam" id="1.20.1250.20:FF:000670">
    <property type="entry name" value="MFS general substrate transporter"/>
    <property type="match status" value="1"/>
</dbReference>
<gene>
    <name evidence="8" type="ORF">NCU09551</name>
</gene>
<evidence type="ECO:0000256" key="1">
    <source>
        <dbReference type="ARBA" id="ARBA00004127"/>
    </source>
</evidence>
<dbReference type="SMR" id="Q7S2B0"/>
<proteinExistence type="predicted"/>
<dbReference type="PaxDb" id="5141-EFNCRP00000007586"/>
<keyword evidence="3 6" id="KW-0812">Transmembrane</keyword>
<dbReference type="Gene3D" id="1.20.1250.20">
    <property type="entry name" value="MFS general substrate transporter like domains"/>
    <property type="match status" value="2"/>
</dbReference>
<keyword evidence="2" id="KW-0813">Transport</keyword>
<organism evidence="8 9">
    <name type="scientific">Neurospora crassa (strain ATCC 24698 / 74-OR23-1A / CBS 708.71 / DSM 1257 / FGSC 987)</name>
    <dbReference type="NCBI Taxonomy" id="367110"/>
    <lineage>
        <taxon>Eukaryota</taxon>
        <taxon>Fungi</taxon>
        <taxon>Dikarya</taxon>
        <taxon>Ascomycota</taxon>
        <taxon>Pezizomycotina</taxon>
        <taxon>Sordariomycetes</taxon>
        <taxon>Sordariomycetidae</taxon>
        <taxon>Sordariales</taxon>
        <taxon>Sordariaceae</taxon>
        <taxon>Neurospora</taxon>
    </lineage>
</organism>
<dbReference type="InParanoid" id="Q7S2B0"/>
<dbReference type="Pfam" id="PF07690">
    <property type="entry name" value="MFS_1"/>
    <property type="match status" value="1"/>
</dbReference>
<dbReference type="PANTHER" id="PTHR23501:SF191">
    <property type="entry name" value="VACUOLAR BASIC AMINO ACID TRANSPORTER 4"/>
    <property type="match status" value="1"/>
</dbReference>
<keyword evidence="5 6" id="KW-0472">Membrane</keyword>
<reference evidence="8 9" key="1">
    <citation type="journal article" date="2003" name="Nature">
        <title>The genome sequence of the filamentous fungus Neurospora crassa.</title>
        <authorList>
            <person name="Galagan J.E."/>
            <person name="Calvo S.E."/>
            <person name="Borkovich K.A."/>
            <person name="Selker E.U."/>
            <person name="Read N.D."/>
            <person name="Jaffe D."/>
            <person name="FitzHugh W."/>
            <person name="Ma L.J."/>
            <person name="Smirnov S."/>
            <person name="Purcell S."/>
            <person name="Rehman B."/>
            <person name="Elkins T."/>
            <person name="Engels R."/>
            <person name="Wang S."/>
            <person name="Nielsen C.B."/>
            <person name="Butler J."/>
            <person name="Endrizzi M."/>
            <person name="Qui D."/>
            <person name="Ianakiev P."/>
            <person name="Bell-Pedersen D."/>
            <person name="Nelson M.A."/>
            <person name="Werner-Washburne M."/>
            <person name="Selitrennikoff C.P."/>
            <person name="Kinsey J.A."/>
            <person name="Braun E.L."/>
            <person name="Zelter A."/>
            <person name="Schulte U."/>
            <person name="Kothe G.O."/>
            <person name="Jedd G."/>
            <person name="Mewes W."/>
            <person name="Staben C."/>
            <person name="Marcotte E."/>
            <person name="Greenberg D."/>
            <person name="Roy A."/>
            <person name="Foley K."/>
            <person name="Naylor J."/>
            <person name="Stange-Thomann N."/>
            <person name="Barrett R."/>
            <person name="Gnerre S."/>
            <person name="Kamal M."/>
            <person name="Kamvysselis M."/>
            <person name="Mauceli E."/>
            <person name="Bielke C."/>
            <person name="Rudd S."/>
            <person name="Frishman D."/>
            <person name="Krystofova S."/>
            <person name="Rasmussen C."/>
            <person name="Metzenberg R.L."/>
            <person name="Perkins D.D."/>
            <person name="Kroken S."/>
            <person name="Cogoni C."/>
            <person name="Macino G."/>
            <person name="Catcheside D."/>
            <person name="Li W."/>
            <person name="Pratt R.J."/>
            <person name="Osmani S.A."/>
            <person name="DeSouza C.P."/>
            <person name="Glass L."/>
            <person name="Orbach M.J."/>
            <person name="Berglund J.A."/>
            <person name="Voelker R."/>
            <person name="Yarden O."/>
            <person name="Plamann M."/>
            <person name="Seiler S."/>
            <person name="Dunlap J."/>
            <person name="Radford A."/>
            <person name="Aramayo R."/>
            <person name="Natvig D.O."/>
            <person name="Alex L.A."/>
            <person name="Mannhaupt G."/>
            <person name="Ebbole D.J."/>
            <person name="Freitag M."/>
            <person name="Paulsen I."/>
            <person name="Sachs M.S."/>
            <person name="Lander E.S."/>
            <person name="Nusbaum C."/>
            <person name="Birren B."/>
        </authorList>
    </citation>
    <scope>NUCLEOTIDE SEQUENCE [LARGE SCALE GENOMIC DNA]</scope>
    <source>
        <strain evidence="9">ATCC 24698 / 74-OR23-1A / CBS 708.71 / DSM 1257 / FGSC 987</strain>
    </source>
</reference>
<feature type="transmembrane region" description="Helical" evidence="6">
    <location>
        <begin position="405"/>
        <end position="425"/>
    </location>
</feature>
<dbReference type="Proteomes" id="UP000001805">
    <property type="component" value="Chromosome 2, Linkage Group V"/>
</dbReference>
<evidence type="ECO:0000256" key="2">
    <source>
        <dbReference type="ARBA" id="ARBA00022448"/>
    </source>
</evidence>
<sequence length="706" mass="75284">MLRVRMSSVFIYTLFLNDKRGRPTTSVTRESRTTAPPVIDCLGLGPSGDTKEIGIRAQGVVSLSCARDPLSPSLPFFLFTSDFSSILGLDSNSSLGRATYTIFPSMTGKITGPGSGNRVLAAPGSSRHVHDETTPLLSESALEANKPTDEAVRHGDGVDIFDDGDTTVVDDDYSTGDGEISVVADDDSTGDGEITVVADEISTTRLVVIFGTTWVGVFLGAIDASIIATLSAPIASEFQSLSLLSWIATAYLIANAACQPLSGRMTDIFGRGPGLVFSNVLFSMGNLICGVAKNEQTMILGRVVAGIGGGGLMSISTFLGSDLVPLRKRGVVQGLGNIFYGAGAMLGGVFGGFLNDTSSWGWRLAFLVQVPVSLVSAVLVYFLVKVPPKISNKSLVSRIDFLGSFYIIAFLILLLLGLNAGGNVVPWTHPLVLISIPLSLNMLAGFIYWESRPRNTQPVIPVRLLTHRTVLTACLTNFMCTMVTLMLTFYIPMYLIVLGHTPTQAGLRLLASPLAICFTSFGSGLVMKYTGKYKMLGIALVSTLVLGVAALTTLGQNSPGWIVFVALFMIGGGYGGMLTVTMVACIAAVDHSQQAVITSATYAFRSLGATVGITVASAVYQNILKTELWARFGDWPGAAEEIGRIRDDLGELNRLPLAWREGVMESFMTAFRGVWFTALGMAAVGLVAVSLMRQHKLHMTLTRQED</sequence>
<dbReference type="GO" id="GO:0015174">
    <property type="term" value="F:basic amino acid transmembrane transporter activity"/>
    <property type="evidence" value="ECO:0000318"/>
    <property type="project" value="GO_Central"/>
</dbReference>
<dbReference type="OrthoDB" id="3437016at2759"/>
<feature type="transmembrane region" description="Helical" evidence="6">
    <location>
        <begin position="431"/>
        <end position="449"/>
    </location>
</feature>
<dbReference type="GO" id="GO:0055085">
    <property type="term" value="P:transmembrane transport"/>
    <property type="evidence" value="ECO:0000318"/>
    <property type="project" value="GO_Central"/>
</dbReference>
<evidence type="ECO:0000256" key="5">
    <source>
        <dbReference type="ARBA" id="ARBA00023136"/>
    </source>
</evidence>
<name>Q7S2B0_NEUCR</name>
<feature type="transmembrane region" description="Helical" evidence="6">
    <location>
        <begin position="331"/>
        <end position="354"/>
    </location>
</feature>
<feature type="domain" description="Major facilitator superfamily (MFS) profile" evidence="7">
    <location>
        <begin position="209"/>
        <end position="697"/>
    </location>
</feature>
<feature type="transmembrane region" description="Helical" evidence="6">
    <location>
        <begin position="602"/>
        <end position="623"/>
    </location>
</feature>
<keyword evidence="9" id="KW-1185">Reference proteome</keyword>
<dbReference type="GO" id="GO:0000329">
    <property type="term" value="C:fungal-type vacuole membrane"/>
    <property type="evidence" value="ECO:0000318"/>
    <property type="project" value="GO_Central"/>
</dbReference>